<dbReference type="AlphaFoldDB" id="A0A1I7W628"/>
<name>A0A1I7W628_HETBA</name>
<sequence>MNFLSCGHLQMLNVFGCVTEAGEGALRNGLPDTEVNTYVFNYIAKPTVPPAVTSIWHQRTKDIY</sequence>
<evidence type="ECO:0000313" key="2">
    <source>
        <dbReference type="WBParaSite" id="Hba_00065"/>
    </source>
</evidence>
<accession>A0A1I7W628</accession>
<dbReference type="InterPro" id="IPR032675">
    <property type="entry name" value="LRR_dom_sf"/>
</dbReference>
<keyword evidence="1" id="KW-1185">Reference proteome</keyword>
<dbReference type="Proteomes" id="UP000095283">
    <property type="component" value="Unplaced"/>
</dbReference>
<evidence type="ECO:0000313" key="1">
    <source>
        <dbReference type="Proteomes" id="UP000095283"/>
    </source>
</evidence>
<dbReference type="WBParaSite" id="Hba_00065">
    <property type="protein sequence ID" value="Hba_00065"/>
    <property type="gene ID" value="Hba_00065"/>
</dbReference>
<proteinExistence type="predicted"/>
<dbReference type="Gene3D" id="3.80.10.10">
    <property type="entry name" value="Ribonuclease Inhibitor"/>
    <property type="match status" value="1"/>
</dbReference>
<protein>
    <submittedName>
        <fullName evidence="2">Uncharacterized protein</fullName>
    </submittedName>
</protein>
<organism evidence="1 2">
    <name type="scientific">Heterorhabditis bacteriophora</name>
    <name type="common">Entomopathogenic nematode worm</name>
    <dbReference type="NCBI Taxonomy" id="37862"/>
    <lineage>
        <taxon>Eukaryota</taxon>
        <taxon>Metazoa</taxon>
        <taxon>Ecdysozoa</taxon>
        <taxon>Nematoda</taxon>
        <taxon>Chromadorea</taxon>
        <taxon>Rhabditida</taxon>
        <taxon>Rhabditina</taxon>
        <taxon>Rhabditomorpha</taxon>
        <taxon>Strongyloidea</taxon>
        <taxon>Heterorhabditidae</taxon>
        <taxon>Heterorhabditis</taxon>
    </lineage>
</organism>
<reference evidence="2" key="1">
    <citation type="submission" date="2016-11" db="UniProtKB">
        <authorList>
            <consortium name="WormBaseParasite"/>
        </authorList>
    </citation>
    <scope>IDENTIFICATION</scope>
</reference>